<dbReference type="Pfam" id="PF02782">
    <property type="entry name" value="FGGY_C"/>
    <property type="match status" value="1"/>
</dbReference>
<dbReference type="Pfam" id="PF00370">
    <property type="entry name" value="FGGY_N"/>
    <property type="match status" value="2"/>
</dbReference>
<dbReference type="RefSeq" id="WP_033210714.1">
    <property type="nucleotide sequence ID" value="NZ_LGUP01000409.1"/>
</dbReference>
<evidence type="ECO:0000259" key="6">
    <source>
        <dbReference type="Pfam" id="PF00370"/>
    </source>
</evidence>
<dbReference type="PIRSF" id="PIRSF000538">
    <property type="entry name" value="GlpK"/>
    <property type="match status" value="1"/>
</dbReference>
<dbReference type="SUPFAM" id="SSF53067">
    <property type="entry name" value="Actin-like ATPase domain"/>
    <property type="match status" value="3"/>
</dbReference>
<feature type="compositionally biased region" description="Gly residues" evidence="5">
    <location>
        <begin position="196"/>
        <end position="208"/>
    </location>
</feature>
<sequence length="584" mass="57423">MPANRSVVIGVDSSTQSTKAAAVDAETGELLAVGRAPHTVTGTGGARESDPEQWWTALATAVRAAVREAGVPAASVTAIAVAGQQHGLVTLGPGGRPLRPALLWNDTRSAPQAAALAARLGGPASWLHRTGSVPVASMTAAKWQWLREHEPAHAAAATGVRLPHDHLTERLTGLAVTDPGDASGTCWYGTGPGPGGAGRAHGSGGAGPAGSPDTVAGPGGASGEGGTGDASGEGRPGAAGADGRGRPPASGSDGRDRVGAAGSDGPGRTGAAGSDGRDRAGAAGGAYDPEILDLLGLDAALLPTVAPSGATRVGTLTPAAAEALGLPRTVVVAAGTGDNMAAAVGLGLGGAGLLDHPVVSLGTSGTVFAATGARPADRGLAGFAATDGTYLPLGCTLNCTLAVDRFATLLGLDRDDTRPGDGVVVLPYLDGERTPDLPHAAGLVTGLRHGTDPRAILGAAYEGAAFTVLRALDRLLAACGLDPADPAVRDRPLRLIGGGARGRAWTDTVRRLSGRPLVVPAADELVALGAAALALGAVTGTDPVAVAAAWGTGDGEVLPPLTRDDATWQRIDAVLTAAAPTLLS</sequence>
<feature type="domain" description="Carbohydrate kinase FGGY N-terminal" evidence="6">
    <location>
        <begin position="8"/>
        <end position="188"/>
    </location>
</feature>
<dbReference type="OrthoDB" id="9805576at2"/>
<evidence type="ECO:0000313" key="8">
    <source>
        <dbReference type="EMBL" id="KOG08257.1"/>
    </source>
</evidence>
<dbReference type="PATRIC" id="fig|1938.6.peg.8434"/>
<dbReference type="EMBL" id="LGUP01000409">
    <property type="protein sequence ID" value="KOG08257.1"/>
    <property type="molecule type" value="Genomic_DNA"/>
</dbReference>
<feature type="domain" description="Carbohydrate kinase FGGY N-terminal" evidence="6">
    <location>
        <begin position="285"/>
        <end position="345"/>
    </location>
</feature>
<evidence type="ECO:0000313" key="9">
    <source>
        <dbReference type="Proteomes" id="UP000037023"/>
    </source>
</evidence>
<proteinExistence type="inferred from homology"/>
<dbReference type="InterPro" id="IPR018483">
    <property type="entry name" value="Carb_kinase_FGGY_CS"/>
</dbReference>
<dbReference type="GO" id="GO:0016773">
    <property type="term" value="F:phosphotransferase activity, alcohol group as acceptor"/>
    <property type="evidence" value="ECO:0007669"/>
    <property type="project" value="InterPro"/>
</dbReference>
<name>A0A0L8J3D0_STRVR</name>
<keyword evidence="2" id="KW-0119">Carbohydrate metabolism</keyword>
<evidence type="ECO:0000256" key="4">
    <source>
        <dbReference type="ARBA" id="ARBA00022777"/>
    </source>
</evidence>
<dbReference type="GO" id="GO:0042732">
    <property type="term" value="P:D-xylose metabolic process"/>
    <property type="evidence" value="ECO:0007669"/>
    <property type="project" value="UniProtKB-KW"/>
</dbReference>
<reference evidence="8 9" key="1">
    <citation type="submission" date="2015-06" db="EMBL/GenBank/DDBJ databases">
        <authorList>
            <person name="Hoefler B.C."/>
            <person name="Straight P.D."/>
        </authorList>
    </citation>
    <scope>NUCLEOTIDE SEQUENCE [LARGE SCALE GENOMIC DNA]</scope>
    <source>
        <strain evidence="8 9">NRRL 3427</strain>
    </source>
</reference>
<accession>A0A0L8J3D0</accession>
<dbReference type="GO" id="GO:0016301">
    <property type="term" value="F:kinase activity"/>
    <property type="evidence" value="ECO:0007669"/>
    <property type="project" value="UniProtKB-KW"/>
</dbReference>
<evidence type="ECO:0000256" key="2">
    <source>
        <dbReference type="ARBA" id="ARBA00022629"/>
    </source>
</evidence>
<comment type="similarity">
    <text evidence="1">Belongs to the FGGY kinase family.</text>
</comment>
<keyword evidence="2" id="KW-0859">Xylose metabolism</keyword>
<dbReference type="InterPro" id="IPR000577">
    <property type="entry name" value="Carb_kinase_FGGY"/>
</dbReference>
<evidence type="ECO:0000256" key="1">
    <source>
        <dbReference type="ARBA" id="ARBA00009156"/>
    </source>
</evidence>
<gene>
    <name evidence="8" type="ORF">ADK34_39190</name>
</gene>
<feature type="region of interest" description="Disordered" evidence="5">
    <location>
        <begin position="196"/>
        <end position="282"/>
    </location>
</feature>
<feature type="compositionally biased region" description="Gly residues" evidence="5">
    <location>
        <begin position="217"/>
        <end position="242"/>
    </location>
</feature>
<organism evidence="8 9">
    <name type="scientific">Streptomyces viridochromogenes</name>
    <dbReference type="NCBI Taxonomy" id="1938"/>
    <lineage>
        <taxon>Bacteria</taxon>
        <taxon>Bacillati</taxon>
        <taxon>Actinomycetota</taxon>
        <taxon>Actinomycetes</taxon>
        <taxon>Kitasatosporales</taxon>
        <taxon>Streptomycetaceae</taxon>
        <taxon>Streptomyces</taxon>
    </lineage>
</organism>
<dbReference type="Proteomes" id="UP000037023">
    <property type="component" value="Unassembled WGS sequence"/>
</dbReference>
<dbReference type="InterPro" id="IPR050406">
    <property type="entry name" value="FGGY_Carb_Kinase"/>
</dbReference>
<dbReference type="InterPro" id="IPR018484">
    <property type="entry name" value="FGGY_N"/>
</dbReference>
<dbReference type="PROSITE" id="PS00933">
    <property type="entry name" value="FGGY_KINASES_1"/>
    <property type="match status" value="1"/>
</dbReference>
<evidence type="ECO:0000256" key="3">
    <source>
        <dbReference type="ARBA" id="ARBA00022679"/>
    </source>
</evidence>
<evidence type="ECO:0000256" key="5">
    <source>
        <dbReference type="SAM" id="MobiDB-lite"/>
    </source>
</evidence>
<dbReference type="PANTHER" id="PTHR43095">
    <property type="entry name" value="SUGAR KINASE"/>
    <property type="match status" value="1"/>
</dbReference>
<dbReference type="Gene3D" id="3.30.420.40">
    <property type="match status" value="3"/>
</dbReference>
<keyword evidence="3" id="KW-0808">Transferase</keyword>
<protein>
    <submittedName>
        <fullName evidence="8">Xylulose kinase</fullName>
    </submittedName>
</protein>
<dbReference type="AlphaFoldDB" id="A0A0L8J3D0"/>
<keyword evidence="4 8" id="KW-0418">Kinase</keyword>
<dbReference type="PANTHER" id="PTHR43095:SF5">
    <property type="entry name" value="XYLULOSE KINASE"/>
    <property type="match status" value="1"/>
</dbReference>
<comment type="caution">
    <text evidence="8">The sequence shown here is derived from an EMBL/GenBank/DDBJ whole genome shotgun (WGS) entry which is preliminary data.</text>
</comment>
<dbReference type="InterPro" id="IPR018485">
    <property type="entry name" value="FGGY_C"/>
</dbReference>
<feature type="domain" description="Carbohydrate kinase FGGY C-terminal" evidence="7">
    <location>
        <begin position="414"/>
        <end position="535"/>
    </location>
</feature>
<evidence type="ECO:0000259" key="7">
    <source>
        <dbReference type="Pfam" id="PF02782"/>
    </source>
</evidence>
<dbReference type="InterPro" id="IPR043129">
    <property type="entry name" value="ATPase_NBD"/>
</dbReference>